<keyword evidence="2" id="KW-1185">Reference proteome</keyword>
<evidence type="ECO:0000313" key="2">
    <source>
        <dbReference type="Proteomes" id="UP000031552"/>
    </source>
</evidence>
<reference evidence="1" key="1">
    <citation type="submission" date="2013-12" db="EMBL/GenBank/DDBJ databases">
        <authorList>
            <person name="Linke B."/>
        </authorList>
    </citation>
    <scope>NUCLEOTIDE SEQUENCE [LARGE SCALE GENOMIC DNA]</scope>
    <source>
        <strain evidence="1">CRIB-18</strain>
    </source>
</reference>
<dbReference type="Proteomes" id="UP000031552">
    <property type="component" value="Unassembled WGS sequence"/>
</dbReference>
<proteinExistence type="predicted"/>
<evidence type="ECO:0000313" key="1">
    <source>
        <dbReference type="EMBL" id="CDR33195.1"/>
    </source>
</evidence>
<sequence length="324" mass="37983">MDIEQFGDEITFSMISAEIPPNDVFKIKRLMALSFDNRIKGKLRLKDIKTVKIDNKIFQKKLKMFFECADIFKLKIKESITLQVIWENFRVDKGEKGFSTIEIDAGSIYWENIPDLLDPFWRTEPFLPEYENRAHYHRLNPKATGNRNKYLDKNGNGVSQGSNASCLLPNNFIEKNFSWNKVISPNIGALKILKKYEMEFHDGILVDIKEKDKDLSLVIISAEINTNVRINDIPLSQDRRIKGVLHFKKIKNIIYNYKFFEGVLKKYSDCGDITYFKIEDNKVFLDVIWGTFKPHFKEIANSSYEIEAEEIYWEPVPDLNDPNW</sequence>
<dbReference type="eggNOG" id="ENOG502ZWGH">
    <property type="taxonomic scope" value="Bacteria"/>
</dbReference>
<dbReference type="EMBL" id="CCEJ010000002">
    <property type="protein sequence ID" value="CDR33195.1"/>
    <property type="molecule type" value="Genomic_DNA"/>
</dbReference>
<comment type="caution">
    <text evidence="1">The sequence shown here is derived from an EMBL/GenBank/DDBJ whole genome shotgun (WGS) entry which is preliminary data.</text>
</comment>
<accession>A0A090D071</accession>
<dbReference type="STRING" id="1437425.CSEC_0356"/>
<protein>
    <submittedName>
        <fullName evidence="1">Uncharacterized protein</fullName>
    </submittedName>
</protein>
<organism evidence="1 2">
    <name type="scientific">Candidatus Criblamydia sequanensis CRIB-18</name>
    <dbReference type="NCBI Taxonomy" id="1437425"/>
    <lineage>
        <taxon>Bacteria</taxon>
        <taxon>Pseudomonadati</taxon>
        <taxon>Chlamydiota</taxon>
        <taxon>Chlamydiia</taxon>
        <taxon>Parachlamydiales</taxon>
        <taxon>Candidatus Criblamydiaceae</taxon>
        <taxon>Candidatus Criblamydia</taxon>
    </lineage>
</organism>
<gene>
    <name evidence="1" type="ORF">CSEC_0356</name>
</gene>
<name>A0A090D071_9BACT</name>
<dbReference type="AlphaFoldDB" id="A0A090D071"/>
<reference evidence="1" key="2">
    <citation type="submission" date="2014-09" db="EMBL/GenBank/DDBJ databases">
        <title>Criblamydia sequanensis harbors a mega-plasmid encoding arsenite resistance.</title>
        <authorList>
            <person name="Bertelli C."/>
            <person name="Goesmann A."/>
            <person name="Greub G."/>
        </authorList>
    </citation>
    <scope>NUCLEOTIDE SEQUENCE [LARGE SCALE GENOMIC DNA]</scope>
    <source>
        <strain evidence="1">CRIB-18</strain>
    </source>
</reference>